<comment type="caution">
    <text evidence="2">The sequence shown here is derived from an EMBL/GenBank/DDBJ whole genome shotgun (WGS) entry which is preliminary data.</text>
</comment>
<feature type="non-terminal residue" evidence="2">
    <location>
        <position position="1"/>
    </location>
</feature>
<reference evidence="2 3" key="1">
    <citation type="submission" date="2021-06" db="EMBL/GenBank/DDBJ databases">
        <authorList>
            <person name="Kallberg Y."/>
            <person name="Tangrot J."/>
            <person name="Rosling A."/>
        </authorList>
    </citation>
    <scope>NUCLEOTIDE SEQUENCE [LARGE SCALE GENOMIC DNA]</scope>
    <source>
        <strain evidence="2 3">120-4 pot B 10/14</strain>
    </source>
</reference>
<keyword evidence="3" id="KW-1185">Reference proteome</keyword>
<name>A0ABN7XBL8_GIGMA</name>
<evidence type="ECO:0000256" key="1">
    <source>
        <dbReference type="SAM" id="MobiDB-lite"/>
    </source>
</evidence>
<accession>A0ABN7XBL8</accession>
<feature type="region of interest" description="Disordered" evidence="1">
    <location>
        <begin position="19"/>
        <end position="42"/>
    </location>
</feature>
<feature type="non-terminal residue" evidence="2">
    <location>
        <position position="42"/>
    </location>
</feature>
<evidence type="ECO:0000313" key="3">
    <source>
        <dbReference type="Proteomes" id="UP000789901"/>
    </source>
</evidence>
<gene>
    <name evidence="2" type="ORF">GMARGA_LOCUS41067</name>
</gene>
<proteinExistence type="predicted"/>
<evidence type="ECO:0000313" key="2">
    <source>
        <dbReference type="EMBL" id="CAG8852109.1"/>
    </source>
</evidence>
<sequence>GSTKATIPKVATPKTMIPEQRKAISKAATPKTTTPRQRLLEG</sequence>
<dbReference type="Proteomes" id="UP000789901">
    <property type="component" value="Unassembled WGS sequence"/>
</dbReference>
<organism evidence="2 3">
    <name type="scientific">Gigaspora margarita</name>
    <dbReference type="NCBI Taxonomy" id="4874"/>
    <lineage>
        <taxon>Eukaryota</taxon>
        <taxon>Fungi</taxon>
        <taxon>Fungi incertae sedis</taxon>
        <taxon>Mucoromycota</taxon>
        <taxon>Glomeromycotina</taxon>
        <taxon>Glomeromycetes</taxon>
        <taxon>Diversisporales</taxon>
        <taxon>Gigasporaceae</taxon>
        <taxon>Gigaspora</taxon>
    </lineage>
</organism>
<protein>
    <submittedName>
        <fullName evidence="2">14998_t:CDS:1</fullName>
    </submittedName>
</protein>
<dbReference type="EMBL" id="CAJVQB010109783">
    <property type="protein sequence ID" value="CAG8852109.1"/>
    <property type="molecule type" value="Genomic_DNA"/>
</dbReference>